<dbReference type="RefSeq" id="WP_073295536.1">
    <property type="nucleotide sequence ID" value="NZ_FRAV01000032.1"/>
</dbReference>
<dbReference type="OrthoDB" id="641022at2"/>
<dbReference type="InterPro" id="IPR010333">
    <property type="entry name" value="VirJ"/>
</dbReference>
<dbReference type="Gene3D" id="3.40.50.1820">
    <property type="entry name" value="alpha/beta hydrolase"/>
    <property type="match status" value="1"/>
</dbReference>
<dbReference type="AlphaFoldDB" id="A0A1M7FIS2"/>
<sequence length="231" mass="26755">MKNPFKLILRVLPMLFLCACTYKDDFQITSWNSHTHKPIIFYISGDAGFNSFSKGLGADFHAMGYDVFALNTKIYFWEQKTPEQTSKAIEKYIVKQLHGRKNQDVILIGYSFGADVTSFVYNHFTDHFKKKIQHVFIVGPSKTTDFKIHLKEYFGMEPKGSLPVIPEINKMKNVPLTLILSNFEFAHFPYQQITLTTNYQMKHILGDHHYGNNTKILSGYIQEVLKNEKTL</sequence>
<protein>
    <submittedName>
        <fullName evidence="2">Virulence protein (VirJ)</fullName>
    </submittedName>
</protein>
<reference evidence="3" key="1">
    <citation type="submission" date="2016-11" db="EMBL/GenBank/DDBJ databases">
        <authorList>
            <person name="Varghese N."/>
            <person name="Submissions S."/>
        </authorList>
    </citation>
    <scope>NUCLEOTIDE SEQUENCE [LARGE SCALE GENOMIC DNA]</scope>
    <source>
        <strain evidence="3">DSM 26899</strain>
    </source>
</reference>
<feature type="domain" description="Bacterial virulence" evidence="1">
    <location>
        <begin position="41"/>
        <end position="226"/>
    </location>
</feature>
<dbReference type="Pfam" id="PF06057">
    <property type="entry name" value="VirJ"/>
    <property type="match status" value="1"/>
</dbReference>
<accession>A0A1M7FIS2</accession>
<proteinExistence type="predicted"/>
<evidence type="ECO:0000313" key="2">
    <source>
        <dbReference type="EMBL" id="SHM03579.1"/>
    </source>
</evidence>
<keyword evidence="3" id="KW-1185">Reference proteome</keyword>
<organism evidence="2 3">
    <name type="scientific">Chryseobacterium polytrichastri</name>
    <dbReference type="NCBI Taxonomy" id="1302687"/>
    <lineage>
        <taxon>Bacteria</taxon>
        <taxon>Pseudomonadati</taxon>
        <taxon>Bacteroidota</taxon>
        <taxon>Flavobacteriia</taxon>
        <taxon>Flavobacteriales</taxon>
        <taxon>Weeksellaceae</taxon>
        <taxon>Chryseobacterium group</taxon>
        <taxon>Chryseobacterium</taxon>
    </lineage>
</organism>
<name>A0A1M7FIS2_9FLAO</name>
<dbReference type="Proteomes" id="UP000184364">
    <property type="component" value="Unassembled WGS sequence"/>
</dbReference>
<dbReference type="SUPFAM" id="SSF53474">
    <property type="entry name" value="alpha/beta-Hydrolases"/>
    <property type="match status" value="1"/>
</dbReference>
<dbReference type="ESTHER" id="9flao-a0a1m7fis2">
    <property type="family name" value="VirJ"/>
</dbReference>
<dbReference type="STRING" id="1302687.SAMN05444267_103216"/>
<evidence type="ECO:0000313" key="3">
    <source>
        <dbReference type="Proteomes" id="UP000184364"/>
    </source>
</evidence>
<gene>
    <name evidence="2" type="ORF">SAMN05444267_103216</name>
</gene>
<dbReference type="InterPro" id="IPR029058">
    <property type="entry name" value="AB_hydrolase_fold"/>
</dbReference>
<evidence type="ECO:0000259" key="1">
    <source>
        <dbReference type="Pfam" id="PF06057"/>
    </source>
</evidence>
<dbReference type="EMBL" id="FRAV01000032">
    <property type="protein sequence ID" value="SHM03579.1"/>
    <property type="molecule type" value="Genomic_DNA"/>
</dbReference>